<feature type="domain" description="Peptidase C14 caspase" evidence="2">
    <location>
        <begin position="27"/>
        <end position="235"/>
    </location>
</feature>
<organism evidence="3 4">
    <name type="scientific">Acanthopleuribacter pedis</name>
    <dbReference type="NCBI Taxonomy" id="442870"/>
    <lineage>
        <taxon>Bacteria</taxon>
        <taxon>Pseudomonadati</taxon>
        <taxon>Acidobacteriota</taxon>
        <taxon>Holophagae</taxon>
        <taxon>Acanthopleuribacterales</taxon>
        <taxon>Acanthopleuribacteraceae</taxon>
        <taxon>Acanthopleuribacter</taxon>
    </lineage>
</organism>
<sequence length="657" mass="70621">MICRFVFCVLLTHSLVLTLPTFAADHRALLVGAPAPAGTHAAPLSGVEKDTAAVRRHLMQTGSFAEHQITLLQGHEATRARVSQALRDLRKGTTGGDRLFFYFSGYGAAAESNTNHWEELALVLSDSRTEGGGDLALAEVKQLLAESTGAAGSVTLIIDAGFGHMPAGAFPSKALDRMPGRGEVANGTPPGAGAPRWVVCTTRGNHRAVDTPSGGAFTRALLEVLNQQPKGVSVAALQEPLHTALKAFGMKPLLEGDLDQRLFQPVQQNAAAYPAGSWRVTEVRDKTHLELTGPPAAGFSVGARLKVLDGTRPNQVKGTLRITRIQGTRAVAAVAREGKGAPVRVDDRAVLELPGDDVFLVGYRLQRGGLGAVSPEFVEALRAALRTTALGRLVKEVERGWVFEIQEHADGTVHLVDEQGQTRFRFQAGFRAAPEKAAKEMALRLSAFARIRGFAALKGDGGTLLQDHVSLQVRAVQNPHDPLDCARGVWPEQPPNGHQQIPLCFQWHVSVSLVDGEVETLAVGGILAGSDGSLYGFPSDGSRVLLRKGQTYTFTSDPFISGPPFKQKGHLFVFGSMPDNHVNWSNLTTSLQHGAKNAGSDLERVLRGYLARDSNTGKDGFYQENRWTLSKVSFEVIPNGGVTVEEFFSSIEKKKAR</sequence>
<dbReference type="Pfam" id="PF00656">
    <property type="entry name" value="Peptidase_C14"/>
    <property type="match status" value="1"/>
</dbReference>
<dbReference type="AlphaFoldDB" id="A0A8J7Q863"/>
<dbReference type="RefSeq" id="WP_207859328.1">
    <property type="nucleotide sequence ID" value="NZ_JAFREP010000011.1"/>
</dbReference>
<evidence type="ECO:0000256" key="1">
    <source>
        <dbReference type="SAM" id="SignalP"/>
    </source>
</evidence>
<dbReference type="PANTHER" id="PTHR48104:SF30">
    <property type="entry name" value="METACASPASE-1"/>
    <property type="match status" value="1"/>
</dbReference>
<evidence type="ECO:0000313" key="3">
    <source>
        <dbReference type="EMBL" id="MBO1319467.1"/>
    </source>
</evidence>
<dbReference type="EMBL" id="JAFREP010000011">
    <property type="protein sequence ID" value="MBO1319467.1"/>
    <property type="molecule type" value="Genomic_DNA"/>
</dbReference>
<dbReference type="InterPro" id="IPR050452">
    <property type="entry name" value="Metacaspase"/>
</dbReference>
<proteinExistence type="predicted"/>
<dbReference type="Proteomes" id="UP000664417">
    <property type="component" value="Unassembled WGS sequence"/>
</dbReference>
<feature type="chain" id="PRO_5035303582" evidence="1">
    <location>
        <begin position="24"/>
        <end position="657"/>
    </location>
</feature>
<accession>A0A8J7Q863</accession>
<keyword evidence="4" id="KW-1185">Reference proteome</keyword>
<comment type="caution">
    <text evidence="3">The sequence shown here is derived from an EMBL/GenBank/DDBJ whole genome shotgun (WGS) entry which is preliminary data.</text>
</comment>
<feature type="signal peptide" evidence="1">
    <location>
        <begin position="1"/>
        <end position="23"/>
    </location>
</feature>
<dbReference type="GO" id="GO:0006508">
    <property type="term" value="P:proteolysis"/>
    <property type="evidence" value="ECO:0007669"/>
    <property type="project" value="InterPro"/>
</dbReference>
<keyword evidence="1" id="KW-0732">Signal</keyword>
<evidence type="ECO:0000259" key="2">
    <source>
        <dbReference type="Pfam" id="PF00656"/>
    </source>
</evidence>
<dbReference type="Gene3D" id="3.40.50.1460">
    <property type="match status" value="1"/>
</dbReference>
<dbReference type="GO" id="GO:0004197">
    <property type="term" value="F:cysteine-type endopeptidase activity"/>
    <property type="evidence" value="ECO:0007669"/>
    <property type="project" value="InterPro"/>
</dbReference>
<dbReference type="InterPro" id="IPR011600">
    <property type="entry name" value="Pept_C14_caspase"/>
</dbReference>
<name>A0A8J7Q863_9BACT</name>
<protein>
    <submittedName>
        <fullName evidence="3">Caspase family protein</fullName>
    </submittedName>
</protein>
<evidence type="ECO:0000313" key="4">
    <source>
        <dbReference type="Proteomes" id="UP000664417"/>
    </source>
</evidence>
<reference evidence="3" key="1">
    <citation type="submission" date="2021-03" db="EMBL/GenBank/DDBJ databases">
        <authorList>
            <person name="Wang G."/>
        </authorList>
    </citation>
    <scope>NUCLEOTIDE SEQUENCE</scope>
    <source>
        <strain evidence="3">KCTC 12899</strain>
    </source>
</reference>
<dbReference type="PANTHER" id="PTHR48104">
    <property type="entry name" value="METACASPASE-4"/>
    <property type="match status" value="1"/>
</dbReference>
<dbReference type="GO" id="GO:0005737">
    <property type="term" value="C:cytoplasm"/>
    <property type="evidence" value="ECO:0007669"/>
    <property type="project" value="TreeGrafter"/>
</dbReference>
<gene>
    <name evidence="3" type="ORF">J3U88_13415</name>
</gene>